<dbReference type="InterPro" id="IPR021765">
    <property type="entry name" value="UstYa-like"/>
</dbReference>
<dbReference type="PANTHER" id="PTHR33365:SF11">
    <property type="entry name" value="TAT PATHWAY SIGNAL SEQUENCE"/>
    <property type="match status" value="1"/>
</dbReference>
<dbReference type="Pfam" id="PF11807">
    <property type="entry name" value="UstYa"/>
    <property type="match status" value="1"/>
</dbReference>
<keyword evidence="4" id="KW-1133">Transmembrane helix</keyword>
<evidence type="ECO:0008006" key="7">
    <source>
        <dbReference type="Google" id="ProtNLM"/>
    </source>
</evidence>
<dbReference type="EMBL" id="LFZO01000078">
    <property type="protein sequence ID" value="KXT14621.1"/>
    <property type="molecule type" value="Genomic_DNA"/>
</dbReference>
<evidence type="ECO:0000256" key="1">
    <source>
        <dbReference type="ARBA" id="ARBA00004685"/>
    </source>
</evidence>
<comment type="similarity">
    <text evidence="3">Belongs to the ustYa family.</text>
</comment>
<dbReference type="GO" id="GO:0016491">
    <property type="term" value="F:oxidoreductase activity"/>
    <property type="evidence" value="ECO:0007669"/>
    <property type="project" value="UniProtKB-KW"/>
</dbReference>
<feature type="transmembrane region" description="Helical" evidence="4">
    <location>
        <begin position="70"/>
        <end position="88"/>
    </location>
</feature>
<dbReference type="Proteomes" id="UP000073492">
    <property type="component" value="Unassembled WGS sequence"/>
</dbReference>
<keyword evidence="6" id="KW-1185">Reference proteome</keyword>
<reference evidence="5 6" key="1">
    <citation type="submission" date="2015-07" db="EMBL/GenBank/DDBJ databases">
        <title>Comparative genomics of the Sigatoka disease complex on banana suggests a link between parallel evolutionary changes in Pseudocercospora fijiensis and Pseudocercospora eumusae and increased virulence on the banana host.</title>
        <authorList>
            <person name="Chang T.-C."/>
            <person name="Salvucci A."/>
            <person name="Crous P.W."/>
            <person name="Stergiopoulos I."/>
        </authorList>
    </citation>
    <scope>NUCLEOTIDE SEQUENCE [LARGE SCALE GENOMIC DNA]</scope>
    <source>
        <strain evidence="5 6">CBS 116634</strain>
    </source>
</reference>
<dbReference type="AlphaFoldDB" id="A0A139IIQ8"/>
<accession>A0A139IIQ8</accession>
<comment type="pathway">
    <text evidence="1">Mycotoxin biosynthesis.</text>
</comment>
<dbReference type="STRING" id="113226.A0A139IIQ8"/>
<sequence>MTLFKTIMTLGRTSRRDWSDDDDELERKDLVNEKTNPENGRMGINCEPPSFETRYRDLERTCRNLRRGTLILGILSACVVVLLLFPWGKGGQSTPGESQASDVDSIPIGAVTFNRDERFAGAGEGNDVAWGEMMPPGDGFVRIENPPTSIPPGIGSKGEIYDISLFHQLHCLSRIRTYLYTMQASLNQSLPYETFKILLAPQEDHVEHCFDYLRQGLMCAGDMTLEWPRIEEDGRRFAVDGWGVEHQCKSWVSDELIIA</sequence>
<protein>
    <recommendedName>
        <fullName evidence="7">Tat pathway signal sequence</fullName>
    </recommendedName>
</protein>
<evidence type="ECO:0000256" key="3">
    <source>
        <dbReference type="ARBA" id="ARBA00035112"/>
    </source>
</evidence>
<organism evidence="5 6">
    <name type="scientific">Pseudocercospora musae</name>
    <dbReference type="NCBI Taxonomy" id="113226"/>
    <lineage>
        <taxon>Eukaryota</taxon>
        <taxon>Fungi</taxon>
        <taxon>Dikarya</taxon>
        <taxon>Ascomycota</taxon>
        <taxon>Pezizomycotina</taxon>
        <taxon>Dothideomycetes</taxon>
        <taxon>Dothideomycetidae</taxon>
        <taxon>Mycosphaerellales</taxon>
        <taxon>Mycosphaerellaceae</taxon>
        <taxon>Pseudocercospora</taxon>
    </lineage>
</organism>
<gene>
    <name evidence="5" type="ORF">AC579_3717</name>
</gene>
<dbReference type="GO" id="GO:0043386">
    <property type="term" value="P:mycotoxin biosynthetic process"/>
    <property type="evidence" value="ECO:0007669"/>
    <property type="project" value="InterPro"/>
</dbReference>
<dbReference type="PANTHER" id="PTHR33365">
    <property type="entry name" value="YALI0B05434P"/>
    <property type="match status" value="1"/>
</dbReference>
<keyword evidence="2" id="KW-0560">Oxidoreductase</keyword>
<evidence type="ECO:0000256" key="2">
    <source>
        <dbReference type="ARBA" id="ARBA00023002"/>
    </source>
</evidence>
<keyword evidence="4" id="KW-0812">Transmembrane</keyword>
<evidence type="ECO:0000256" key="4">
    <source>
        <dbReference type="SAM" id="Phobius"/>
    </source>
</evidence>
<evidence type="ECO:0000313" key="5">
    <source>
        <dbReference type="EMBL" id="KXT14621.1"/>
    </source>
</evidence>
<dbReference type="OrthoDB" id="3687641at2759"/>
<evidence type="ECO:0000313" key="6">
    <source>
        <dbReference type="Proteomes" id="UP000073492"/>
    </source>
</evidence>
<keyword evidence="4" id="KW-0472">Membrane</keyword>
<proteinExistence type="inferred from homology"/>
<comment type="caution">
    <text evidence="5">The sequence shown here is derived from an EMBL/GenBank/DDBJ whole genome shotgun (WGS) entry which is preliminary data.</text>
</comment>
<name>A0A139IIQ8_9PEZI</name>